<organism evidence="3 5">
    <name type="scientific">Legionella cincinnatiensis</name>
    <dbReference type="NCBI Taxonomy" id="28085"/>
    <lineage>
        <taxon>Bacteria</taxon>
        <taxon>Pseudomonadati</taxon>
        <taxon>Pseudomonadota</taxon>
        <taxon>Gammaproteobacteria</taxon>
        <taxon>Legionellales</taxon>
        <taxon>Legionellaceae</taxon>
        <taxon>Legionella</taxon>
    </lineage>
</organism>
<dbReference type="AlphaFoldDB" id="A0A378IH58"/>
<dbReference type="OrthoDB" id="5149141at2"/>
<evidence type="ECO:0000259" key="1">
    <source>
        <dbReference type="PROSITE" id="PS51534"/>
    </source>
</evidence>
<dbReference type="STRING" id="28085.Lcin_0168"/>
<dbReference type="RefSeq" id="WP_058463420.1">
    <property type="nucleotide sequence ID" value="NZ_CAAAHQ010000011.1"/>
</dbReference>
<dbReference type="EMBL" id="UGNX01000001">
    <property type="protein sequence ID" value="STX34082.1"/>
    <property type="molecule type" value="Genomic_DNA"/>
</dbReference>
<sequence>MAGDPIQIFISYSHDTHDHKVKVRELADTLRIKYGIDVIGDFYEEDNPTGGQLPDLMEKIRICDKVICILTPLYKLKADEARGGVGYEKTIITSELYENVGSSKFIPVILDENLDFNDCIPNFLTKTRKTIVRSTFNSNDDFIDEIGRVIYQRPKNPKPPLGRNILDQMPEVAIPIEQIDIVQVIKENNHQVVFDTALFYAKQNDEHSYRALAKKVKKEVIKELLVLRDQYAISVTEDKLFEVADKFINTAAPLYLVAFAGYLSFNEKFSKQEGLLVDLLAIEGWKEYSGRTIVYHIPELLGYMYHHIYGALQIDNDDVSRVLDIFEQKIPLNSSNYDYLYKVKSVTGWIDSLGKDCFKSFDYLINSYEKWSWLRLIFADVGDFRKALLTYQIMINLLDYFNLIKADCLFEDNSQISYCHIPPSAAIGDRQDKEYALNYLVKNDKFFKNYIQQLGISKDKLKSRWKLWLKEISKFNRMDGTYLYIYEEKFIDNLLD</sequence>
<dbReference type="Proteomes" id="UP000255316">
    <property type="component" value="Unassembled WGS sequence"/>
</dbReference>
<reference evidence="3 5" key="2">
    <citation type="submission" date="2018-06" db="EMBL/GenBank/DDBJ databases">
        <authorList>
            <consortium name="Pathogen Informatics"/>
            <person name="Doyle S."/>
        </authorList>
    </citation>
    <scope>NUCLEOTIDE SEQUENCE [LARGE SCALE GENOMIC DNA]</scope>
    <source>
        <strain evidence="3 5">NCTC12438</strain>
    </source>
</reference>
<dbReference type="PROSITE" id="PS51534">
    <property type="entry name" value="SEFIR"/>
    <property type="match status" value="1"/>
</dbReference>
<evidence type="ECO:0000313" key="5">
    <source>
        <dbReference type="Proteomes" id="UP000255316"/>
    </source>
</evidence>
<proteinExistence type="predicted"/>
<feature type="domain" description="SEFIR" evidence="1">
    <location>
        <begin position="5"/>
        <end position="145"/>
    </location>
</feature>
<dbReference type="InterPro" id="IPR035897">
    <property type="entry name" value="Toll_tir_struct_dom_sf"/>
</dbReference>
<evidence type="ECO:0000313" key="3">
    <source>
        <dbReference type="EMBL" id="STX34082.1"/>
    </source>
</evidence>
<keyword evidence="4" id="KW-1185">Reference proteome</keyword>
<evidence type="ECO:0000313" key="2">
    <source>
        <dbReference type="EMBL" id="KTC93588.1"/>
    </source>
</evidence>
<gene>
    <name evidence="2" type="ORF">Lcin_0168</name>
    <name evidence="3" type="ORF">NCTC12438_00675</name>
</gene>
<dbReference type="Proteomes" id="UP000054854">
    <property type="component" value="Unassembled WGS sequence"/>
</dbReference>
<dbReference type="SUPFAM" id="SSF52200">
    <property type="entry name" value="Toll/Interleukin receptor TIR domain"/>
    <property type="match status" value="1"/>
</dbReference>
<dbReference type="Gene3D" id="3.40.50.10140">
    <property type="entry name" value="Toll/interleukin-1 receptor homology (TIR) domain"/>
    <property type="match status" value="1"/>
</dbReference>
<dbReference type="InterPro" id="IPR013568">
    <property type="entry name" value="SEFIR_dom"/>
</dbReference>
<accession>A0A378IH58</accession>
<dbReference type="Pfam" id="PF08357">
    <property type="entry name" value="SEFIR"/>
    <property type="match status" value="1"/>
</dbReference>
<dbReference type="EMBL" id="LNXX01000004">
    <property type="protein sequence ID" value="KTC93588.1"/>
    <property type="molecule type" value="Genomic_DNA"/>
</dbReference>
<protein>
    <submittedName>
        <fullName evidence="2 3">SEFIR domain</fullName>
    </submittedName>
</protein>
<evidence type="ECO:0000313" key="4">
    <source>
        <dbReference type="Proteomes" id="UP000054854"/>
    </source>
</evidence>
<name>A0A378IH58_9GAMM</name>
<reference evidence="2 4" key="1">
    <citation type="submission" date="2015-11" db="EMBL/GenBank/DDBJ databases">
        <title>Genomic analysis of 38 Legionella species identifies large and diverse effector repertoires.</title>
        <authorList>
            <person name="Burstein D."/>
            <person name="Amaro F."/>
            <person name="Zusman T."/>
            <person name="Lifshitz Z."/>
            <person name="Cohen O."/>
            <person name="Gilbert J.A."/>
            <person name="Pupko T."/>
            <person name="Shuman H.A."/>
            <person name="Segal G."/>
        </authorList>
    </citation>
    <scope>NUCLEOTIDE SEQUENCE [LARGE SCALE GENOMIC DNA]</scope>
    <source>
        <strain evidence="2 4">CDC#72-OH-14</strain>
    </source>
</reference>